<dbReference type="InterPro" id="IPR018874">
    <property type="entry name" value="Phage_Mx8_p63_C"/>
</dbReference>
<reference evidence="2 3" key="1">
    <citation type="submission" date="2016-10" db="EMBL/GenBank/DDBJ databases">
        <authorList>
            <person name="Varghese N."/>
            <person name="Submissions S."/>
        </authorList>
    </citation>
    <scope>NUCLEOTIDE SEQUENCE [LARGE SCALE GENOMIC DNA]</scope>
    <source>
        <strain evidence="2 3">TC-13</strain>
    </source>
</reference>
<dbReference type="RefSeq" id="WP_089986213.1">
    <property type="nucleotide sequence ID" value="NZ_FMVP01000008.1"/>
</dbReference>
<evidence type="ECO:0000259" key="1">
    <source>
        <dbReference type="Pfam" id="PF10546"/>
    </source>
</evidence>
<protein>
    <submittedName>
        <fullName evidence="2">P63C domain-containing protein</fullName>
    </submittedName>
</protein>
<accession>A0A1H9JIF5</accession>
<dbReference type="Pfam" id="PF10546">
    <property type="entry name" value="P63C"/>
    <property type="match status" value="1"/>
</dbReference>
<evidence type="ECO:0000313" key="2">
    <source>
        <dbReference type="EMBL" id="SEQ86751.1"/>
    </source>
</evidence>
<name>A0A1H9JIF5_9BACI</name>
<sequence>MLDISNPRYVDKCLKMPHAKKVGYFLIENEKIFVAIQENEDCYFNKNQKELVEKYQNQIYPKDFHELSRAIVVESELFIGDTKLTCSVLNDGRRVIKDTSLFNALDRTRKGETRIEGFPPIIGSKTIAGLLTEMYPEQIETITPFEVAEFNGKTGKWYDANTIPIICDIYMEAEKQGLIKSGQQHVLEKAKILLRSLAKVGITALIDEATNYQDIRGKDELQILLEKFISEELRPYSREFKSDYFEQLFRLYKLPYDPTTTKRPRYFAGFTNKYVYDMLPPNVWEKLDEKNPLIYNSEKNRSDRKYRLHQYLSEENGLKFLREHLEGLVTVMKLSQGMDDFKEKFELVYADKLKTLGRMQSQYQLTLDMID</sequence>
<gene>
    <name evidence="2" type="ORF">SAMN02787113_02532</name>
</gene>
<dbReference type="AlphaFoldDB" id="A0A1H9JIF5"/>
<proteinExistence type="predicted"/>
<feature type="domain" description="Bacteriophage Mx8 p63 C-terminal" evidence="1">
    <location>
        <begin position="224"/>
        <end position="319"/>
    </location>
</feature>
<organism evidence="2 3">
    <name type="scientific">Lysinibacillus fusiformis</name>
    <dbReference type="NCBI Taxonomy" id="28031"/>
    <lineage>
        <taxon>Bacteria</taxon>
        <taxon>Bacillati</taxon>
        <taxon>Bacillota</taxon>
        <taxon>Bacilli</taxon>
        <taxon>Bacillales</taxon>
        <taxon>Bacillaceae</taxon>
        <taxon>Lysinibacillus</taxon>
    </lineage>
</organism>
<comment type="caution">
    <text evidence="2">The sequence shown here is derived from an EMBL/GenBank/DDBJ whole genome shotgun (WGS) entry which is preliminary data.</text>
</comment>
<dbReference type="EMBL" id="FOEL01000008">
    <property type="protein sequence ID" value="SEQ86751.1"/>
    <property type="molecule type" value="Genomic_DNA"/>
</dbReference>
<evidence type="ECO:0000313" key="3">
    <source>
        <dbReference type="Proteomes" id="UP000199410"/>
    </source>
</evidence>
<dbReference type="Proteomes" id="UP000199410">
    <property type="component" value="Unassembled WGS sequence"/>
</dbReference>